<dbReference type="Proteomes" id="UP000805193">
    <property type="component" value="Unassembled WGS sequence"/>
</dbReference>
<sequence length="236" mass="26338">MMNNMLNREERMNPTPVYEKRGPKWCIASPGGPRRVQTYPGLGSTTRMPFSPDTGSPRTARRGVWKPLASGRGAADLRSLRKVSARGISFGARHAVCKWERASQPREADLRLPWLAFARRRFTSRAGAAFDESSQVVVVLECASRARPAPTAVPECRGGPGHGDQRRGQQEGALWPRATRMHLAGRFFMTPGVARGPPERGMDLDLSQLTLAEKEAILRVIKRDEALRKMEERRIL</sequence>
<dbReference type="EMBL" id="JABSTQ010009199">
    <property type="protein sequence ID" value="KAG0431744.1"/>
    <property type="molecule type" value="Genomic_DNA"/>
</dbReference>
<evidence type="ECO:0000313" key="1">
    <source>
        <dbReference type="EMBL" id="KAG0431744.1"/>
    </source>
</evidence>
<protein>
    <submittedName>
        <fullName evidence="1">Uncharacterized protein</fullName>
    </submittedName>
</protein>
<evidence type="ECO:0000313" key="2">
    <source>
        <dbReference type="Proteomes" id="UP000805193"/>
    </source>
</evidence>
<name>A0AC60QEQ4_IXOPE</name>
<reference evidence="1 2" key="1">
    <citation type="journal article" date="2020" name="Cell">
        <title>Large-Scale Comparative Analyses of Tick Genomes Elucidate Their Genetic Diversity and Vector Capacities.</title>
        <authorList>
            <consortium name="Tick Genome and Microbiome Consortium (TIGMIC)"/>
            <person name="Jia N."/>
            <person name="Wang J."/>
            <person name="Shi W."/>
            <person name="Du L."/>
            <person name="Sun Y."/>
            <person name="Zhan W."/>
            <person name="Jiang J.F."/>
            <person name="Wang Q."/>
            <person name="Zhang B."/>
            <person name="Ji P."/>
            <person name="Bell-Sakyi L."/>
            <person name="Cui X.M."/>
            <person name="Yuan T.T."/>
            <person name="Jiang B.G."/>
            <person name="Yang W.F."/>
            <person name="Lam T.T."/>
            <person name="Chang Q.C."/>
            <person name="Ding S.J."/>
            <person name="Wang X.J."/>
            <person name="Zhu J.G."/>
            <person name="Ruan X.D."/>
            <person name="Zhao L."/>
            <person name="Wei J.T."/>
            <person name="Ye R.Z."/>
            <person name="Que T.C."/>
            <person name="Du C.H."/>
            <person name="Zhou Y.H."/>
            <person name="Cheng J.X."/>
            <person name="Dai P.F."/>
            <person name="Guo W.B."/>
            <person name="Han X.H."/>
            <person name="Huang E.J."/>
            <person name="Li L.F."/>
            <person name="Wei W."/>
            <person name="Gao Y.C."/>
            <person name="Liu J.Z."/>
            <person name="Shao H.Z."/>
            <person name="Wang X."/>
            <person name="Wang C.C."/>
            <person name="Yang T.C."/>
            <person name="Huo Q.B."/>
            <person name="Li W."/>
            <person name="Chen H.Y."/>
            <person name="Chen S.E."/>
            <person name="Zhou L.G."/>
            <person name="Ni X.B."/>
            <person name="Tian J.H."/>
            <person name="Sheng Y."/>
            <person name="Liu T."/>
            <person name="Pan Y.S."/>
            <person name="Xia L.Y."/>
            <person name="Li J."/>
            <person name="Zhao F."/>
            <person name="Cao W.C."/>
        </authorList>
    </citation>
    <scope>NUCLEOTIDE SEQUENCE [LARGE SCALE GENOMIC DNA]</scope>
    <source>
        <strain evidence="1">Iper-2018</strain>
    </source>
</reference>
<organism evidence="1 2">
    <name type="scientific">Ixodes persulcatus</name>
    <name type="common">Taiga tick</name>
    <dbReference type="NCBI Taxonomy" id="34615"/>
    <lineage>
        <taxon>Eukaryota</taxon>
        <taxon>Metazoa</taxon>
        <taxon>Ecdysozoa</taxon>
        <taxon>Arthropoda</taxon>
        <taxon>Chelicerata</taxon>
        <taxon>Arachnida</taxon>
        <taxon>Acari</taxon>
        <taxon>Parasitiformes</taxon>
        <taxon>Ixodida</taxon>
        <taxon>Ixodoidea</taxon>
        <taxon>Ixodidae</taxon>
        <taxon>Ixodinae</taxon>
        <taxon>Ixodes</taxon>
    </lineage>
</organism>
<comment type="caution">
    <text evidence="1">The sequence shown here is derived from an EMBL/GenBank/DDBJ whole genome shotgun (WGS) entry which is preliminary data.</text>
</comment>
<gene>
    <name evidence="1" type="ORF">HPB47_021485</name>
</gene>
<keyword evidence="2" id="KW-1185">Reference proteome</keyword>
<proteinExistence type="predicted"/>
<accession>A0AC60QEQ4</accession>